<evidence type="ECO:0000313" key="1">
    <source>
        <dbReference type="EnsemblPlants" id="AET7Gv20655500.18"/>
    </source>
</evidence>
<name>A0A453RPJ0_AEGTS</name>
<dbReference type="Proteomes" id="UP000015105">
    <property type="component" value="Chromosome 7D"/>
</dbReference>
<dbReference type="AlphaFoldDB" id="A0A453RPJ0"/>
<organism evidence="1 2">
    <name type="scientific">Aegilops tauschii subsp. strangulata</name>
    <name type="common">Goatgrass</name>
    <dbReference type="NCBI Taxonomy" id="200361"/>
    <lineage>
        <taxon>Eukaryota</taxon>
        <taxon>Viridiplantae</taxon>
        <taxon>Streptophyta</taxon>
        <taxon>Embryophyta</taxon>
        <taxon>Tracheophyta</taxon>
        <taxon>Spermatophyta</taxon>
        <taxon>Magnoliopsida</taxon>
        <taxon>Liliopsida</taxon>
        <taxon>Poales</taxon>
        <taxon>Poaceae</taxon>
        <taxon>BOP clade</taxon>
        <taxon>Pooideae</taxon>
        <taxon>Triticodae</taxon>
        <taxon>Triticeae</taxon>
        <taxon>Triticinae</taxon>
        <taxon>Aegilops</taxon>
    </lineage>
</organism>
<dbReference type="EnsemblPlants" id="AET7Gv20655500.18">
    <property type="protein sequence ID" value="AET7Gv20655500.18"/>
    <property type="gene ID" value="AET7Gv20655500"/>
</dbReference>
<reference evidence="1" key="4">
    <citation type="submission" date="2019-03" db="UniProtKB">
        <authorList>
            <consortium name="EnsemblPlants"/>
        </authorList>
    </citation>
    <scope>IDENTIFICATION</scope>
</reference>
<evidence type="ECO:0000313" key="2">
    <source>
        <dbReference type="Proteomes" id="UP000015105"/>
    </source>
</evidence>
<sequence length="103" mass="11272">SKREYSGTGTSAPLHFTFRQKKRKAAAGTVIMRPCIMGRKRLGYSVCNSAWPICLQMTLWSPGRNHMPPHTCEMYSGVARSKSSDECAQAQLPTDHGADAGIS</sequence>
<accession>A0A453RPJ0</accession>
<proteinExistence type="predicted"/>
<reference evidence="2" key="1">
    <citation type="journal article" date="2014" name="Science">
        <title>Ancient hybridizations among the ancestral genomes of bread wheat.</title>
        <authorList>
            <consortium name="International Wheat Genome Sequencing Consortium,"/>
            <person name="Marcussen T."/>
            <person name="Sandve S.R."/>
            <person name="Heier L."/>
            <person name="Spannagl M."/>
            <person name="Pfeifer M."/>
            <person name="Jakobsen K.S."/>
            <person name="Wulff B.B."/>
            <person name="Steuernagel B."/>
            <person name="Mayer K.F."/>
            <person name="Olsen O.A."/>
        </authorList>
    </citation>
    <scope>NUCLEOTIDE SEQUENCE [LARGE SCALE GENOMIC DNA]</scope>
    <source>
        <strain evidence="2">cv. AL8/78</strain>
    </source>
</reference>
<reference evidence="2" key="2">
    <citation type="journal article" date="2017" name="Nat. Plants">
        <title>The Aegilops tauschii genome reveals multiple impacts of transposons.</title>
        <authorList>
            <person name="Zhao G."/>
            <person name="Zou C."/>
            <person name="Li K."/>
            <person name="Wang K."/>
            <person name="Li T."/>
            <person name="Gao L."/>
            <person name="Zhang X."/>
            <person name="Wang H."/>
            <person name="Yang Z."/>
            <person name="Liu X."/>
            <person name="Jiang W."/>
            <person name="Mao L."/>
            <person name="Kong X."/>
            <person name="Jiao Y."/>
            <person name="Jia J."/>
        </authorList>
    </citation>
    <scope>NUCLEOTIDE SEQUENCE [LARGE SCALE GENOMIC DNA]</scope>
    <source>
        <strain evidence="2">cv. AL8/78</strain>
    </source>
</reference>
<dbReference type="Gramene" id="AET7Gv20655500.18">
    <property type="protein sequence ID" value="AET7Gv20655500.18"/>
    <property type="gene ID" value="AET7Gv20655500"/>
</dbReference>
<protein>
    <submittedName>
        <fullName evidence="1">Uncharacterized protein</fullName>
    </submittedName>
</protein>
<reference evidence="1" key="5">
    <citation type="journal article" date="2021" name="G3 (Bethesda)">
        <title>Aegilops tauschii genome assembly Aet v5.0 features greater sequence contiguity and improved annotation.</title>
        <authorList>
            <person name="Wang L."/>
            <person name="Zhu T."/>
            <person name="Rodriguez J.C."/>
            <person name="Deal K.R."/>
            <person name="Dubcovsky J."/>
            <person name="McGuire P.E."/>
            <person name="Lux T."/>
            <person name="Spannagl M."/>
            <person name="Mayer K.F.X."/>
            <person name="Baldrich P."/>
            <person name="Meyers B.C."/>
            <person name="Huo N."/>
            <person name="Gu Y.Q."/>
            <person name="Zhou H."/>
            <person name="Devos K.M."/>
            <person name="Bennetzen J.L."/>
            <person name="Unver T."/>
            <person name="Budak H."/>
            <person name="Gulick P.J."/>
            <person name="Galiba G."/>
            <person name="Kalapos B."/>
            <person name="Nelson D.R."/>
            <person name="Li P."/>
            <person name="You F.M."/>
            <person name="Luo M.C."/>
            <person name="Dvorak J."/>
        </authorList>
    </citation>
    <scope>NUCLEOTIDE SEQUENCE [LARGE SCALE GENOMIC DNA]</scope>
    <source>
        <strain evidence="1">cv. AL8/78</strain>
    </source>
</reference>
<reference evidence="1" key="3">
    <citation type="journal article" date="2017" name="Nature">
        <title>Genome sequence of the progenitor of the wheat D genome Aegilops tauschii.</title>
        <authorList>
            <person name="Luo M.C."/>
            <person name="Gu Y.Q."/>
            <person name="Puiu D."/>
            <person name="Wang H."/>
            <person name="Twardziok S.O."/>
            <person name="Deal K.R."/>
            <person name="Huo N."/>
            <person name="Zhu T."/>
            <person name="Wang L."/>
            <person name="Wang Y."/>
            <person name="McGuire P.E."/>
            <person name="Liu S."/>
            <person name="Long H."/>
            <person name="Ramasamy R.K."/>
            <person name="Rodriguez J.C."/>
            <person name="Van S.L."/>
            <person name="Yuan L."/>
            <person name="Wang Z."/>
            <person name="Xia Z."/>
            <person name="Xiao L."/>
            <person name="Anderson O.D."/>
            <person name="Ouyang S."/>
            <person name="Liang Y."/>
            <person name="Zimin A.V."/>
            <person name="Pertea G."/>
            <person name="Qi P."/>
            <person name="Bennetzen J.L."/>
            <person name="Dai X."/>
            <person name="Dawson M.W."/>
            <person name="Muller H.G."/>
            <person name="Kugler K."/>
            <person name="Rivarola-Duarte L."/>
            <person name="Spannagl M."/>
            <person name="Mayer K.F.X."/>
            <person name="Lu F.H."/>
            <person name="Bevan M.W."/>
            <person name="Leroy P."/>
            <person name="Li P."/>
            <person name="You F.M."/>
            <person name="Sun Q."/>
            <person name="Liu Z."/>
            <person name="Lyons E."/>
            <person name="Wicker T."/>
            <person name="Salzberg S.L."/>
            <person name="Devos K.M."/>
            <person name="Dvorak J."/>
        </authorList>
    </citation>
    <scope>NUCLEOTIDE SEQUENCE [LARGE SCALE GENOMIC DNA]</scope>
    <source>
        <strain evidence="1">cv. AL8/78</strain>
    </source>
</reference>
<keyword evidence="2" id="KW-1185">Reference proteome</keyword>